<proteinExistence type="predicted"/>
<dbReference type="Proteomes" id="UP000001072">
    <property type="component" value="Unassembled WGS sequence"/>
</dbReference>
<protein>
    <submittedName>
        <fullName evidence="2">Secreted protein</fullName>
    </submittedName>
</protein>
<reference evidence="3" key="1">
    <citation type="journal article" date="2011" name="Proc. Natl. Acad. Sci. U.S.A.">
        <title>Obligate biotrophy features unraveled by the genomic analysis of rust fungi.</title>
        <authorList>
            <person name="Duplessis S."/>
            <person name="Cuomo C.A."/>
            <person name="Lin Y.-C."/>
            <person name="Aerts A."/>
            <person name="Tisserant E."/>
            <person name="Veneault-Fourrey C."/>
            <person name="Joly D.L."/>
            <person name="Hacquard S."/>
            <person name="Amselem J."/>
            <person name="Cantarel B.L."/>
            <person name="Chiu R."/>
            <person name="Coutinho P.M."/>
            <person name="Feau N."/>
            <person name="Field M."/>
            <person name="Frey P."/>
            <person name="Gelhaye E."/>
            <person name="Goldberg J."/>
            <person name="Grabherr M.G."/>
            <person name="Kodira C.D."/>
            <person name="Kohler A."/>
            <person name="Kuees U."/>
            <person name="Lindquist E.A."/>
            <person name="Lucas S.M."/>
            <person name="Mago R."/>
            <person name="Mauceli E."/>
            <person name="Morin E."/>
            <person name="Murat C."/>
            <person name="Pangilinan J.L."/>
            <person name="Park R."/>
            <person name="Pearson M."/>
            <person name="Quesneville H."/>
            <person name="Rouhier N."/>
            <person name="Sakthikumar S."/>
            <person name="Salamov A.A."/>
            <person name="Schmutz J."/>
            <person name="Selles B."/>
            <person name="Shapiro H."/>
            <person name="Tanguay P."/>
            <person name="Tuskan G.A."/>
            <person name="Henrissat B."/>
            <person name="Van de Peer Y."/>
            <person name="Rouze P."/>
            <person name="Ellis J.G."/>
            <person name="Dodds P.N."/>
            <person name="Schein J.E."/>
            <person name="Zhong S."/>
            <person name="Hamelin R.C."/>
            <person name="Grigoriev I.V."/>
            <person name="Szabo L.J."/>
            <person name="Martin F."/>
        </authorList>
    </citation>
    <scope>NUCLEOTIDE SEQUENCE [LARGE SCALE GENOMIC DNA]</scope>
    <source>
        <strain evidence="3">98AG31 / pathotype 3-4-7</strain>
    </source>
</reference>
<feature type="chain" id="PRO_5003321722" evidence="1">
    <location>
        <begin position="22"/>
        <end position="154"/>
    </location>
</feature>
<organism evidence="3">
    <name type="scientific">Melampsora larici-populina (strain 98AG31 / pathotype 3-4-7)</name>
    <name type="common">Poplar leaf rust fungus</name>
    <dbReference type="NCBI Taxonomy" id="747676"/>
    <lineage>
        <taxon>Eukaryota</taxon>
        <taxon>Fungi</taxon>
        <taxon>Dikarya</taxon>
        <taxon>Basidiomycota</taxon>
        <taxon>Pucciniomycotina</taxon>
        <taxon>Pucciniomycetes</taxon>
        <taxon>Pucciniales</taxon>
        <taxon>Melampsoraceae</taxon>
        <taxon>Melampsora</taxon>
    </lineage>
</organism>
<accession>F4RQ03</accession>
<dbReference type="EMBL" id="GL883112">
    <property type="protein sequence ID" value="EGG05641.1"/>
    <property type="molecule type" value="Genomic_DNA"/>
</dbReference>
<dbReference type="GeneID" id="18923188"/>
<evidence type="ECO:0000313" key="3">
    <source>
        <dbReference type="Proteomes" id="UP000001072"/>
    </source>
</evidence>
<evidence type="ECO:0000256" key="1">
    <source>
        <dbReference type="SAM" id="SignalP"/>
    </source>
</evidence>
<name>F4RQ03_MELLP</name>
<feature type="signal peptide" evidence="1">
    <location>
        <begin position="1"/>
        <end position="21"/>
    </location>
</feature>
<dbReference type="InParanoid" id="F4RQ03"/>
<keyword evidence="1" id="KW-0732">Signal</keyword>
<dbReference type="RefSeq" id="XP_007411130.1">
    <property type="nucleotide sequence ID" value="XM_007411068.1"/>
</dbReference>
<dbReference type="VEuPathDB" id="FungiDB:MELLADRAFT_107497"/>
<dbReference type="HOGENOM" id="CLU_1750096_0_0_1"/>
<keyword evidence="3" id="KW-1185">Reference proteome</keyword>
<dbReference type="KEGG" id="mlr:MELLADRAFT_107497"/>
<evidence type="ECO:0000313" key="2">
    <source>
        <dbReference type="EMBL" id="EGG05641.1"/>
    </source>
</evidence>
<sequence length="154" mass="16457">MNVKLQFMTSVMLCFASFAFALPANESICDVSFGPAPNAGQGLQVPVPLAVGNSGFLCGVGNKTSNSTDYRQCRSCLPTAIGKKCRSVANASAPLFESHNCTLAYGPVAYIDITKTQKYYCNDDDKYLCENITDPTVCDECTSSSLPPVTKSLL</sequence>
<gene>
    <name evidence="2" type="ORF">MELLADRAFT_107497</name>
</gene>
<dbReference type="AlphaFoldDB" id="F4RQ03"/>